<evidence type="ECO:0000313" key="3">
    <source>
        <dbReference type="Proteomes" id="UP000813444"/>
    </source>
</evidence>
<keyword evidence="1" id="KW-0732">Signal</keyword>
<evidence type="ECO:0000256" key="1">
    <source>
        <dbReference type="SAM" id="SignalP"/>
    </source>
</evidence>
<comment type="caution">
    <text evidence="2">The sequence shown here is derived from an EMBL/GenBank/DDBJ whole genome shotgun (WGS) entry which is preliminary data.</text>
</comment>
<organism evidence="2 3">
    <name type="scientific">Stachybotrys elegans</name>
    <dbReference type="NCBI Taxonomy" id="80388"/>
    <lineage>
        <taxon>Eukaryota</taxon>
        <taxon>Fungi</taxon>
        <taxon>Dikarya</taxon>
        <taxon>Ascomycota</taxon>
        <taxon>Pezizomycotina</taxon>
        <taxon>Sordariomycetes</taxon>
        <taxon>Hypocreomycetidae</taxon>
        <taxon>Hypocreales</taxon>
        <taxon>Stachybotryaceae</taxon>
        <taxon>Stachybotrys</taxon>
    </lineage>
</organism>
<feature type="signal peptide" evidence="1">
    <location>
        <begin position="1"/>
        <end position="18"/>
    </location>
</feature>
<proteinExistence type="predicted"/>
<sequence>MLTLLLFTRALFQVRHLATPLAALLQSPRELSAKPQVLRLRSLDHIPLFLTVTMAHPLQPSLFRLVLLVLSGPSLFRHPLRPLLDLTQP</sequence>
<keyword evidence="3" id="KW-1185">Reference proteome</keyword>
<dbReference type="AlphaFoldDB" id="A0A8K0WRK4"/>
<evidence type="ECO:0000313" key="2">
    <source>
        <dbReference type="EMBL" id="KAH7316683.1"/>
    </source>
</evidence>
<reference evidence="2" key="1">
    <citation type="journal article" date="2021" name="Nat. Commun.">
        <title>Genetic determinants of endophytism in the Arabidopsis root mycobiome.</title>
        <authorList>
            <person name="Mesny F."/>
            <person name="Miyauchi S."/>
            <person name="Thiergart T."/>
            <person name="Pickel B."/>
            <person name="Atanasova L."/>
            <person name="Karlsson M."/>
            <person name="Huettel B."/>
            <person name="Barry K.W."/>
            <person name="Haridas S."/>
            <person name="Chen C."/>
            <person name="Bauer D."/>
            <person name="Andreopoulos W."/>
            <person name="Pangilinan J."/>
            <person name="LaButti K."/>
            <person name="Riley R."/>
            <person name="Lipzen A."/>
            <person name="Clum A."/>
            <person name="Drula E."/>
            <person name="Henrissat B."/>
            <person name="Kohler A."/>
            <person name="Grigoriev I.V."/>
            <person name="Martin F.M."/>
            <person name="Hacquard S."/>
        </authorList>
    </citation>
    <scope>NUCLEOTIDE SEQUENCE</scope>
    <source>
        <strain evidence="2">MPI-CAGE-CH-0235</strain>
    </source>
</reference>
<accession>A0A8K0WRK4</accession>
<gene>
    <name evidence="2" type="ORF">B0I35DRAFT_433753</name>
</gene>
<name>A0A8K0WRK4_9HYPO</name>
<protein>
    <recommendedName>
        <fullName evidence="4">Secreted protein</fullName>
    </recommendedName>
</protein>
<feature type="chain" id="PRO_5035439976" description="Secreted protein" evidence="1">
    <location>
        <begin position="19"/>
        <end position="89"/>
    </location>
</feature>
<dbReference type="EMBL" id="JAGPNK010000008">
    <property type="protein sequence ID" value="KAH7316683.1"/>
    <property type="molecule type" value="Genomic_DNA"/>
</dbReference>
<evidence type="ECO:0008006" key="4">
    <source>
        <dbReference type="Google" id="ProtNLM"/>
    </source>
</evidence>
<dbReference type="Proteomes" id="UP000813444">
    <property type="component" value="Unassembled WGS sequence"/>
</dbReference>